<organism evidence="3 4">
    <name type="scientific">Phycisphaera mikurensis (strain NBRC 102666 / KCTC 22515 / FYK2301M01)</name>
    <dbReference type="NCBI Taxonomy" id="1142394"/>
    <lineage>
        <taxon>Bacteria</taxon>
        <taxon>Pseudomonadati</taxon>
        <taxon>Planctomycetota</taxon>
        <taxon>Phycisphaerae</taxon>
        <taxon>Phycisphaerales</taxon>
        <taxon>Phycisphaeraceae</taxon>
        <taxon>Phycisphaera</taxon>
    </lineage>
</organism>
<evidence type="ECO:0000313" key="4">
    <source>
        <dbReference type="Proteomes" id="UP000007881"/>
    </source>
</evidence>
<accession>I0IGY8</accession>
<protein>
    <recommendedName>
        <fullName evidence="2">Carrier domain-containing protein</fullName>
    </recommendedName>
</protein>
<evidence type="ECO:0000259" key="2">
    <source>
        <dbReference type="PROSITE" id="PS50075"/>
    </source>
</evidence>
<dbReference type="EMBL" id="AP012338">
    <property type="protein sequence ID" value="BAM04526.1"/>
    <property type="molecule type" value="Genomic_DNA"/>
</dbReference>
<dbReference type="OrthoDB" id="291240at2"/>
<proteinExistence type="predicted"/>
<gene>
    <name evidence="3" type="ordered locus">PSMK_23670</name>
</gene>
<dbReference type="STRING" id="1142394.PSMK_23670"/>
<dbReference type="PROSITE" id="PS50075">
    <property type="entry name" value="CARRIER"/>
    <property type="match status" value="1"/>
</dbReference>
<dbReference type="Gene3D" id="1.10.1200.10">
    <property type="entry name" value="ACP-like"/>
    <property type="match status" value="1"/>
</dbReference>
<feature type="region of interest" description="Disordered" evidence="1">
    <location>
        <begin position="48"/>
        <end position="80"/>
    </location>
</feature>
<dbReference type="Proteomes" id="UP000007881">
    <property type="component" value="Chromosome"/>
</dbReference>
<dbReference type="InterPro" id="IPR009081">
    <property type="entry name" value="PP-bd_ACP"/>
</dbReference>
<feature type="compositionally biased region" description="Basic and acidic residues" evidence="1">
    <location>
        <begin position="48"/>
        <end position="62"/>
    </location>
</feature>
<dbReference type="eggNOG" id="COG0236">
    <property type="taxonomic scope" value="Bacteria"/>
</dbReference>
<dbReference type="HOGENOM" id="CLU_1184169_0_0_0"/>
<dbReference type="KEGG" id="phm:PSMK_23670"/>
<reference evidence="3 4" key="1">
    <citation type="submission" date="2012-02" db="EMBL/GenBank/DDBJ databases">
        <title>Complete genome sequence of Phycisphaera mikurensis NBRC 102666.</title>
        <authorList>
            <person name="Ankai A."/>
            <person name="Hosoyama A."/>
            <person name="Terui Y."/>
            <person name="Sekine M."/>
            <person name="Fukai R."/>
            <person name="Kato Y."/>
            <person name="Nakamura S."/>
            <person name="Yamada-Narita S."/>
            <person name="Kawakoshi A."/>
            <person name="Fukunaga Y."/>
            <person name="Yamazaki S."/>
            <person name="Fujita N."/>
        </authorList>
    </citation>
    <scope>NUCLEOTIDE SEQUENCE [LARGE SCALE GENOMIC DNA]</scope>
    <source>
        <strain evidence="4">NBRC 102666 / KCTC 22515 / FYK2301M01</strain>
    </source>
</reference>
<dbReference type="RefSeq" id="WP_014437739.1">
    <property type="nucleotide sequence ID" value="NC_017080.1"/>
</dbReference>
<dbReference type="SUPFAM" id="SSF47336">
    <property type="entry name" value="ACP-like"/>
    <property type="match status" value="1"/>
</dbReference>
<dbReference type="AlphaFoldDB" id="I0IGY8"/>
<evidence type="ECO:0000313" key="3">
    <source>
        <dbReference type="EMBL" id="BAM04526.1"/>
    </source>
</evidence>
<evidence type="ECO:0000256" key="1">
    <source>
        <dbReference type="SAM" id="MobiDB-lite"/>
    </source>
</evidence>
<feature type="domain" description="Carrier" evidence="2">
    <location>
        <begin position="1"/>
        <end position="42"/>
    </location>
</feature>
<keyword evidence="4" id="KW-1185">Reference proteome</keyword>
<dbReference type="InterPro" id="IPR036736">
    <property type="entry name" value="ACP-like_sf"/>
</dbReference>
<name>I0IGY8_PHYMF</name>
<sequence length="234" mass="25663">MGLGTVELTLDVEARFGILIPAAEASSVVTVADLLRLIEERLQGDSEAAERSARDQIAERWRRATTGRTGGGNASMPDFDRRPLDVLGPRELRRFHQKLIDDGFYPPELRPPAGTRPVLRTLWVGFPLAAAAASWAFFRSVEVVPGAIIVGLCPPALATLAARRLPHRPPEGWTRFGDVAAWLATASASSLPPGQRPAAEQVWPELRRIVAWYVGVRPEEVRSDHRLVDDLGLD</sequence>